<dbReference type="EMBL" id="JAPFFF010000001">
    <property type="protein sequence ID" value="KAK8898229.1"/>
    <property type="molecule type" value="Genomic_DNA"/>
</dbReference>
<evidence type="ECO:0000313" key="2">
    <source>
        <dbReference type="EMBL" id="KAK8898229.1"/>
    </source>
</evidence>
<organism evidence="2 3">
    <name type="scientific">Tritrichomonas musculus</name>
    <dbReference type="NCBI Taxonomy" id="1915356"/>
    <lineage>
        <taxon>Eukaryota</taxon>
        <taxon>Metamonada</taxon>
        <taxon>Parabasalia</taxon>
        <taxon>Tritrichomonadida</taxon>
        <taxon>Tritrichomonadidae</taxon>
        <taxon>Tritrichomonas</taxon>
    </lineage>
</organism>
<protein>
    <submittedName>
        <fullName evidence="2">Uncharacterized protein</fullName>
    </submittedName>
</protein>
<evidence type="ECO:0000313" key="3">
    <source>
        <dbReference type="Proteomes" id="UP001470230"/>
    </source>
</evidence>
<name>A0ABR2L4E7_9EUKA</name>
<gene>
    <name evidence="2" type="ORF">M9Y10_000507</name>
</gene>
<comment type="caution">
    <text evidence="2">The sequence shown here is derived from an EMBL/GenBank/DDBJ whole genome shotgun (WGS) entry which is preliminary data.</text>
</comment>
<dbReference type="Proteomes" id="UP001470230">
    <property type="component" value="Unassembled WGS sequence"/>
</dbReference>
<keyword evidence="3" id="KW-1185">Reference proteome</keyword>
<proteinExistence type="predicted"/>
<evidence type="ECO:0000256" key="1">
    <source>
        <dbReference type="SAM" id="MobiDB-lite"/>
    </source>
</evidence>
<feature type="region of interest" description="Disordered" evidence="1">
    <location>
        <begin position="31"/>
        <end position="52"/>
    </location>
</feature>
<reference evidence="2 3" key="1">
    <citation type="submission" date="2024-04" db="EMBL/GenBank/DDBJ databases">
        <title>Tritrichomonas musculus Genome.</title>
        <authorList>
            <person name="Alves-Ferreira E."/>
            <person name="Grigg M."/>
            <person name="Lorenzi H."/>
            <person name="Galac M."/>
        </authorList>
    </citation>
    <scope>NUCLEOTIDE SEQUENCE [LARGE SCALE GENOMIC DNA]</scope>
    <source>
        <strain evidence="2 3">EAF2021</strain>
    </source>
</reference>
<sequence length="92" mass="10790">MEIPIYEANHYFLEIKKSSILDKINAENQAQNQGSIFLPPPPPPKDDSSSDSDVVILRDYKEYNKEDENFDNLINDEYYSEYSDEEMDIIHL</sequence>
<accession>A0ABR2L4E7</accession>